<evidence type="ECO:0000256" key="2">
    <source>
        <dbReference type="ARBA" id="ARBA00023287"/>
    </source>
</evidence>
<comment type="subcellular location">
    <subcellularLocation>
        <location evidence="1">Cell surface</location>
    </subcellularLocation>
</comment>
<keyword evidence="3" id="KW-1133">Transmembrane helix</keyword>
<evidence type="ECO:0000256" key="3">
    <source>
        <dbReference type="SAM" id="Phobius"/>
    </source>
</evidence>
<feature type="transmembrane region" description="Helical" evidence="3">
    <location>
        <begin position="20"/>
        <end position="38"/>
    </location>
</feature>
<dbReference type="EMBL" id="CP013661">
    <property type="protein sequence ID" value="ALS78994.1"/>
    <property type="molecule type" value="Genomic_DNA"/>
</dbReference>
<keyword evidence="3" id="KW-0472">Membrane</keyword>
<name>A0ABM5WXC2_9BACL</name>
<dbReference type="Proteomes" id="UP000065533">
    <property type="component" value="Chromosome"/>
</dbReference>
<evidence type="ECO:0008006" key="6">
    <source>
        <dbReference type="Google" id="ProtNLM"/>
    </source>
</evidence>
<proteinExistence type="predicted"/>
<gene>
    <name evidence="4" type="ORF">AUO94_10130</name>
</gene>
<accession>A0ABM5WXC2</accession>
<reference evidence="4" key="1">
    <citation type="submission" date="2016-01" db="EMBL/GenBank/DDBJ databases">
        <title>Complete genome of Planococcus kocurri type strain.</title>
        <authorList>
            <person name="See-Too W.S."/>
        </authorList>
    </citation>
    <scope>NUCLEOTIDE SEQUENCE [LARGE SCALE GENOMIC DNA]</scope>
    <source>
        <strain evidence="4">ATCC 43650</strain>
    </source>
</reference>
<organism evidence="4 5">
    <name type="scientific">Planococcus kocurii</name>
    <dbReference type="NCBI Taxonomy" id="1374"/>
    <lineage>
        <taxon>Bacteria</taxon>
        <taxon>Bacillati</taxon>
        <taxon>Bacillota</taxon>
        <taxon>Bacilli</taxon>
        <taxon>Bacillales</taxon>
        <taxon>Caryophanaceae</taxon>
        <taxon>Planococcus</taxon>
    </lineage>
</organism>
<keyword evidence="2" id="KW-0178">Competence</keyword>
<evidence type="ECO:0000313" key="5">
    <source>
        <dbReference type="Proteomes" id="UP000065533"/>
    </source>
</evidence>
<keyword evidence="3" id="KW-0812">Transmembrane</keyword>
<protein>
    <recommendedName>
        <fullName evidence="6">Prepilin-type N-terminal cleavage/methylation domain-containing protein</fullName>
    </recommendedName>
</protein>
<dbReference type="InterPro" id="IPR045584">
    <property type="entry name" value="Pilin-like"/>
</dbReference>
<dbReference type="SUPFAM" id="SSF54523">
    <property type="entry name" value="Pili subunits"/>
    <property type="match status" value="1"/>
</dbReference>
<evidence type="ECO:0000256" key="1">
    <source>
        <dbReference type="ARBA" id="ARBA00004241"/>
    </source>
</evidence>
<keyword evidence="5" id="KW-1185">Reference proteome</keyword>
<evidence type="ECO:0000313" key="4">
    <source>
        <dbReference type="EMBL" id="ALS78994.1"/>
    </source>
</evidence>
<dbReference type="InterPro" id="IPR012902">
    <property type="entry name" value="N_methyl_site"/>
</dbReference>
<dbReference type="Pfam" id="PF07963">
    <property type="entry name" value="N_methyl"/>
    <property type="match status" value="1"/>
</dbReference>
<sequence length="179" mass="19935">MLCRSNKLNNNKGVTLVELLATIILVSIIATLAYTVLFQGYSNYQRTKVETELRDEADLIMASLISDLFVSKKSDLKLTETCKNGIVESYVKVTKKDGSSYETGFKNKQILIKNQSVQFFNQSVSLVNPTCTGSSSEILNSNLTSIDGVAYTVSFTLEIVKKQKKIQKEFINTIVVIND</sequence>
<dbReference type="PROSITE" id="PS00409">
    <property type="entry name" value="PROKAR_NTER_METHYL"/>
    <property type="match status" value="1"/>
</dbReference>
<dbReference type="NCBIfam" id="TIGR02532">
    <property type="entry name" value="IV_pilin_GFxxxE"/>
    <property type="match status" value="1"/>
</dbReference>